<dbReference type="EMBL" id="CATQJA010000181">
    <property type="protein sequence ID" value="CAJ0558031.1"/>
    <property type="molecule type" value="Genomic_DNA"/>
</dbReference>
<sequence>MPFYEVTVITRNLAKPDLVKTLVRAGTTILNQGAVIEKVESLGHRDLAHSRITKQTNERVHASNMFLFWTHMSRQMKDTVLDTLKHDLDTLHVAVVPHEAKTPVTCNLDELLKPPHERQAVKELREKQKMSHFTRQIIFKRTEKEWKAIPKSYPIPPPRE</sequence>
<evidence type="ECO:0000256" key="3">
    <source>
        <dbReference type="ARBA" id="ARBA00035365"/>
    </source>
</evidence>
<organism evidence="4 6">
    <name type="scientific">Mesorhabditis spiculigera</name>
    <dbReference type="NCBI Taxonomy" id="96644"/>
    <lineage>
        <taxon>Eukaryota</taxon>
        <taxon>Metazoa</taxon>
        <taxon>Ecdysozoa</taxon>
        <taxon>Nematoda</taxon>
        <taxon>Chromadorea</taxon>
        <taxon>Rhabditida</taxon>
        <taxon>Rhabditina</taxon>
        <taxon>Rhabditomorpha</taxon>
        <taxon>Rhabditoidea</taxon>
        <taxon>Rhabditidae</taxon>
        <taxon>Mesorhabditinae</taxon>
        <taxon>Mesorhabditis</taxon>
    </lineage>
</organism>
<dbReference type="Pfam" id="PF01250">
    <property type="entry name" value="Ribosomal_S6"/>
    <property type="match status" value="1"/>
</dbReference>
<dbReference type="EMBL" id="CATQJA010002634">
    <property type="protein sequence ID" value="CAJ0574874.1"/>
    <property type="molecule type" value="Genomic_DNA"/>
</dbReference>
<dbReference type="AlphaFoldDB" id="A0AA36C589"/>
<accession>A0AA36C589</accession>
<comment type="caution">
    <text evidence="4">The sequence shown here is derived from an EMBL/GenBank/DDBJ whole genome shotgun (WGS) entry which is preliminary data.</text>
</comment>
<proteinExistence type="inferred from homology"/>
<dbReference type="Proteomes" id="UP001177023">
    <property type="component" value="Unassembled WGS sequence"/>
</dbReference>
<evidence type="ECO:0000256" key="1">
    <source>
        <dbReference type="ARBA" id="ARBA00009512"/>
    </source>
</evidence>
<dbReference type="InterPro" id="IPR035980">
    <property type="entry name" value="Ribosomal_bS6_sf"/>
</dbReference>
<protein>
    <recommendedName>
        <fullName evidence="2">Small ribosomal subunit protein bS6m</fullName>
    </recommendedName>
    <alternativeName>
        <fullName evidence="3">28S ribosomal protein S6, mitochondrial</fullName>
    </alternativeName>
</protein>
<evidence type="ECO:0000256" key="2">
    <source>
        <dbReference type="ARBA" id="ARBA00035170"/>
    </source>
</evidence>
<dbReference type="CDD" id="cd15465">
    <property type="entry name" value="bS6_mito"/>
    <property type="match status" value="1"/>
</dbReference>
<dbReference type="GO" id="GO:0003735">
    <property type="term" value="F:structural constituent of ribosome"/>
    <property type="evidence" value="ECO:0007669"/>
    <property type="project" value="InterPro"/>
</dbReference>
<comment type="similarity">
    <text evidence="1">Belongs to the bacterial ribosomal protein bS6 family.</text>
</comment>
<dbReference type="GO" id="GO:0006412">
    <property type="term" value="P:translation"/>
    <property type="evidence" value="ECO:0007669"/>
    <property type="project" value="InterPro"/>
</dbReference>
<evidence type="ECO:0000313" key="6">
    <source>
        <dbReference type="Proteomes" id="UP001177023"/>
    </source>
</evidence>
<reference evidence="4" key="1">
    <citation type="submission" date="2023-06" db="EMBL/GenBank/DDBJ databases">
        <authorList>
            <person name="Delattre M."/>
        </authorList>
    </citation>
    <scope>NUCLEOTIDE SEQUENCE</scope>
    <source>
        <strain evidence="4">AF72</strain>
    </source>
</reference>
<dbReference type="InterPro" id="IPR000529">
    <property type="entry name" value="Ribosomal_bS6"/>
</dbReference>
<name>A0AA36C589_9BILA</name>
<dbReference type="InterPro" id="IPR014717">
    <property type="entry name" value="Transl_elong_EF1B/ribsomal_bS6"/>
</dbReference>
<dbReference type="Gene3D" id="3.30.70.60">
    <property type="match status" value="1"/>
</dbReference>
<gene>
    <name evidence="5" type="ORF">MSPICULIGERA_LOCUS13198</name>
    <name evidence="4" type="ORF">MSPICULIGERA_LOCUS773</name>
</gene>
<keyword evidence="6" id="KW-1185">Reference proteome</keyword>
<evidence type="ECO:0000313" key="4">
    <source>
        <dbReference type="EMBL" id="CAJ0558031.1"/>
    </source>
</evidence>
<dbReference type="GO" id="GO:0019843">
    <property type="term" value="F:rRNA binding"/>
    <property type="evidence" value="ECO:0007669"/>
    <property type="project" value="InterPro"/>
</dbReference>
<feature type="non-terminal residue" evidence="4">
    <location>
        <position position="1"/>
    </location>
</feature>
<evidence type="ECO:0000313" key="5">
    <source>
        <dbReference type="EMBL" id="CAJ0574874.1"/>
    </source>
</evidence>
<dbReference type="GO" id="GO:0005840">
    <property type="term" value="C:ribosome"/>
    <property type="evidence" value="ECO:0007669"/>
    <property type="project" value="InterPro"/>
</dbReference>
<dbReference type="SUPFAM" id="SSF54995">
    <property type="entry name" value="Ribosomal protein S6"/>
    <property type="match status" value="1"/>
</dbReference>